<name>A0A3B0XPI7_9ZZZZ</name>
<dbReference type="NCBIfam" id="NF007640">
    <property type="entry name" value="PRK10307.1"/>
    <property type="match status" value="1"/>
</dbReference>
<dbReference type="AlphaFoldDB" id="A0A3B0XPI7"/>
<keyword evidence="3" id="KW-0808">Transferase</keyword>
<dbReference type="PANTHER" id="PTHR45947:SF3">
    <property type="entry name" value="SULFOQUINOVOSYL TRANSFERASE SQD2"/>
    <property type="match status" value="1"/>
</dbReference>
<dbReference type="InterPro" id="IPR028098">
    <property type="entry name" value="Glyco_trans_4-like_N"/>
</dbReference>
<feature type="domain" description="Glycosyltransferase subfamily 4-like N-terminal" evidence="2">
    <location>
        <begin position="15"/>
        <end position="202"/>
    </location>
</feature>
<feature type="domain" description="Glycosyl transferase family 1" evidence="1">
    <location>
        <begin position="218"/>
        <end position="382"/>
    </location>
</feature>
<dbReference type="InterPro" id="IPR001296">
    <property type="entry name" value="Glyco_trans_1"/>
</dbReference>
<dbReference type="EMBL" id="UOFJ01000518">
    <property type="protein sequence ID" value="VAW70385.1"/>
    <property type="molecule type" value="Genomic_DNA"/>
</dbReference>
<dbReference type="InterPro" id="IPR050194">
    <property type="entry name" value="Glycosyltransferase_grp1"/>
</dbReference>
<dbReference type="Pfam" id="PF13579">
    <property type="entry name" value="Glyco_trans_4_4"/>
    <property type="match status" value="1"/>
</dbReference>
<dbReference type="Pfam" id="PF00534">
    <property type="entry name" value="Glycos_transf_1"/>
    <property type="match status" value="1"/>
</dbReference>
<dbReference type="PANTHER" id="PTHR45947">
    <property type="entry name" value="SULFOQUINOVOSYL TRANSFERASE SQD2"/>
    <property type="match status" value="1"/>
</dbReference>
<protein>
    <submittedName>
        <fullName evidence="3">Glycosyl transferase, group 1</fullName>
    </submittedName>
</protein>
<accession>A0A3B0XPI7</accession>
<dbReference type="GO" id="GO:0016758">
    <property type="term" value="F:hexosyltransferase activity"/>
    <property type="evidence" value="ECO:0007669"/>
    <property type="project" value="TreeGrafter"/>
</dbReference>
<reference evidence="3" key="1">
    <citation type="submission" date="2018-06" db="EMBL/GenBank/DDBJ databases">
        <authorList>
            <person name="Zhirakovskaya E."/>
        </authorList>
    </citation>
    <scope>NUCLEOTIDE SEQUENCE</scope>
</reference>
<proteinExistence type="predicted"/>
<dbReference type="CDD" id="cd03794">
    <property type="entry name" value="GT4_WbuB-like"/>
    <property type="match status" value="1"/>
</dbReference>
<organism evidence="3">
    <name type="scientific">hydrothermal vent metagenome</name>
    <dbReference type="NCBI Taxonomy" id="652676"/>
    <lineage>
        <taxon>unclassified sequences</taxon>
        <taxon>metagenomes</taxon>
        <taxon>ecological metagenomes</taxon>
    </lineage>
</organism>
<dbReference type="SUPFAM" id="SSF53756">
    <property type="entry name" value="UDP-Glycosyltransferase/glycogen phosphorylase"/>
    <property type="match status" value="1"/>
</dbReference>
<dbReference type="Gene3D" id="3.40.50.2000">
    <property type="entry name" value="Glycogen Phosphorylase B"/>
    <property type="match status" value="2"/>
</dbReference>
<evidence type="ECO:0000259" key="2">
    <source>
        <dbReference type="Pfam" id="PF13579"/>
    </source>
</evidence>
<evidence type="ECO:0000259" key="1">
    <source>
        <dbReference type="Pfam" id="PF00534"/>
    </source>
</evidence>
<evidence type="ECO:0000313" key="3">
    <source>
        <dbReference type="EMBL" id="VAW70385.1"/>
    </source>
</evidence>
<sequence>MRILIYGINYAPELTGIGKYSGEMAEWLTAQGHEVIVITAPPYYPQWEVLNGYSSWRYHSEILSGVKVWRCPVWVPGNPSGIKRIIHLASFAISSFPVMLAHVFRPPDVVLVIEPPLFCAPTSLFTSWLSRSHSWLHIQDFEVDAAFDLGILSSKRLKRIVLMVERWLMSKFDRVSIISEQMIKRLDSKQVTSEKQVLFPNWVDLDHIYPVECSGVFRNETGIQEDSIVFLYSGNMGEKQGLEIVIEAARALLEHKNIVFVMCGQGAAYNTLFSMANGLTNIHWLPLQPLDKLNELLNMADVHLLPQRADAADLVMPSKLTGMLASGRPVLATALEGTQIAQALETTGVIVQPEDADLFVKAIVDLSENKERRQNLGESARQYAIDHLGKDAILSRFEASLRECVEHNNK</sequence>
<gene>
    <name evidence="3" type="ORF">MNBD_GAMMA10-3122</name>
</gene>